<organism evidence="1 2">
    <name type="scientific">Allosphingosinicella indica</name>
    <dbReference type="NCBI Taxonomy" id="941907"/>
    <lineage>
        <taxon>Bacteria</taxon>
        <taxon>Pseudomonadati</taxon>
        <taxon>Pseudomonadota</taxon>
        <taxon>Alphaproteobacteria</taxon>
        <taxon>Sphingomonadales</taxon>
        <taxon>Sphingomonadaceae</taxon>
        <taxon>Allosphingosinicella</taxon>
    </lineage>
</organism>
<dbReference type="AlphaFoldDB" id="A0A1X7GJ49"/>
<gene>
    <name evidence="1" type="ORF">SAMN06295910_1911</name>
</gene>
<dbReference type="EMBL" id="LT840185">
    <property type="protein sequence ID" value="SMF70625.1"/>
    <property type="molecule type" value="Genomic_DNA"/>
</dbReference>
<sequence>MADVATLIGRLELLRDGEPLPGDNDHIPVFGTKAVIRYNEAHIRFSALAGYYHRDVQRICPRLASELADNLETILTALRFWQSRHD</sequence>
<accession>A0A1X7GJ49</accession>
<dbReference type="STRING" id="941907.SAMN06295910_1911"/>
<keyword evidence="2" id="KW-1185">Reference proteome</keyword>
<evidence type="ECO:0000313" key="1">
    <source>
        <dbReference type="EMBL" id="SMF70625.1"/>
    </source>
</evidence>
<evidence type="ECO:0000313" key="2">
    <source>
        <dbReference type="Proteomes" id="UP000192934"/>
    </source>
</evidence>
<dbReference type="Proteomes" id="UP000192934">
    <property type="component" value="Chromosome I"/>
</dbReference>
<proteinExistence type="predicted"/>
<reference evidence="2" key="1">
    <citation type="submission" date="2017-04" db="EMBL/GenBank/DDBJ databases">
        <authorList>
            <person name="Varghese N."/>
            <person name="Submissions S."/>
        </authorList>
    </citation>
    <scope>NUCLEOTIDE SEQUENCE [LARGE SCALE GENOMIC DNA]</scope>
    <source>
        <strain evidence="2">Dd16</strain>
    </source>
</reference>
<protein>
    <submittedName>
        <fullName evidence="1">Uncharacterized protein</fullName>
    </submittedName>
</protein>
<name>A0A1X7GJ49_9SPHN</name>